<keyword evidence="3" id="KW-1185">Reference proteome</keyword>
<feature type="transmembrane region" description="Helical" evidence="1">
    <location>
        <begin position="6"/>
        <end position="21"/>
    </location>
</feature>
<organism evidence="2 3">
    <name type="scientific">Paramecium sonneborni</name>
    <dbReference type="NCBI Taxonomy" id="65129"/>
    <lineage>
        <taxon>Eukaryota</taxon>
        <taxon>Sar</taxon>
        <taxon>Alveolata</taxon>
        <taxon>Ciliophora</taxon>
        <taxon>Intramacronucleata</taxon>
        <taxon>Oligohymenophorea</taxon>
        <taxon>Peniculida</taxon>
        <taxon>Parameciidae</taxon>
        <taxon>Paramecium</taxon>
    </lineage>
</organism>
<sequence length="98" mass="11879">MFSITFQYVMHILLNIFKIFYKRKPKQLNMQLIKQRNFNLNQNFIVKLSNVHKLIIEKVINFCLTQIQVNNNNNNQFANSQIVIIIQKFKSINFRIFE</sequence>
<protein>
    <recommendedName>
        <fullName evidence="4">Transmembrane protein</fullName>
    </recommendedName>
</protein>
<keyword evidence="1" id="KW-0812">Transmembrane</keyword>
<gene>
    <name evidence="2" type="ORF">PSON_ATCC_30995.1.T3190003</name>
</gene>
<dbReference type="EMBL" id="CAJJDN010000319">
    <property type="protein sequence ID" value="CAD8130703.1"/>
    <property type="molecule type" value="Genomic_DNA"/>
</dbReference>
<evidence type="ECO:0000256" key="1">
    <source>
        <dbReference type="SAM" id="Phobius"/>
    </source>
</evidence>
<accession>A0A8S1RTI4</accession>
<evidence type="ECO:0008006" key="4">
    <source>
        <dbReference type="Google" id="ProtNLM"/>
    </source>
</evidence>
<name>A0A8S1RTI4_9CILI</name>
<evidence type="ECO:0000313" key="2">
    <source>
        <dbReference type="EMBL" id="CAD8130703.1"/>
    </source>
</evidence>
<reference evidence="2" key="1">
    <citation type="submission" date="2021-01" db="EMBL/GenBank/DDBJ databases">
        <authorList>
            <consortium name="Genoscope - CEA"/>
            <person name="William W."/>
        </authorList>
    </citation>
    <scope>NUCLEOTIDE SEQUENCE</scope>
</reference>
<evidence type="ECO:0000313" key="3">
    <source>
        <dbReference type="Proteomes" id="UP000692954"/>
    </source>
</evidence>
<dbReference type="Proteomes" id="UP000692954">
    <property type="component" value="Unassembled WGS sequence"/>
</dbReference>
<keyword evidence="1" id="KW-1133">Transmembrane helix</keyword>
<comment type="caution">
    <text evidence="2">The sequence shown here is derived from an EMBL/GenBank/DDBJ whole genome shotgun (WGS) entry which is preliminary data.</text>
</comment>
<keyword evidence="1" id="KW-0472">Membrane</keyword>
<dbReference type="AlphaFoldDB" id="A0A8S1RTI4"/>
<proteinExistence type="predicted"/>